<evidence type="ECO:0000313" key="8">
    <source>
        <dbReference type="Proteomes" id="UP001160142"/>
    </source>
</evidence>
<dbReference type="Gene3D" id="3.40.50.10490">
    <property type="entry name" value="Glucose-6-phosphate isomerase like protein, domain 1"/>
    <property type="match status" value="1"/>
</dbReference>
<evidence type="ECO:0000256" key="3">
    <source>
        <dbReference type="ARBA" id="ARBA00023274"/>
    </source>
</evidence>
<dbReference type="GO" id="GO:0005840">
    <property type="term" value="C:ribosome"/>
    <property type="evidence" value="ECO:0007669"/>
    <property type="project" value="UniProtKB-KW"/>
</dbReference>
<dbReference type="InterPro" id="IPR005706">
    <property type="entry name" value="Ribosomal_uS2_bac/mit/plastid"/>
</dbReference>
<comment type="similarity">
    <text evidence="1 5">Belongs to the universal ribosomal protein uS2 family.</text>
</comment>
<keyword evidence="3 5" id="KW-0687">Ribonucleoprotein</keyword>
<dbReference type="PROSITE" id="PS00962">
    <property type="entry name" value="RIBOSOMAL_S2_1"/>
    <property type="match status" value="1"/>
</dbReference>
<evidence type="ECO:0000313" key="7">
    <source>
        <dbReference type="EMBL" id="MDH6181405.1"/>
    </source>
</evidence>
<evidence type="ECO:0000256" key="4">
    <source>
        <dbReference type="ARBA" id="ARBA00035256"/>
    </source>
</evidence>
<comment type="caution">
    <text evidence="7">The sequence shown here is derived from an EMBL/GenBank/DDBJ whole genome shotgun (WGS) entry which is preliminary data.</text>
</comment>
<dbReference type="InterPro" id="IPR018130">
    <property type="entry name" value="Ribosomal_uS2_CS"/>
</dbReference>
<keyword evidence="8" id="KW-1185">Reference proteome</keyword>
<dbReference type="PANTHER" id="PTHR12534:SF0">
    <property type="entry name" value="SMALL RIBOSOMAL SUBUNIT PROTEIN US2M"/>
    <property type="match status" value="1"/>
</dbReference>
<dbReference type="Pfam" id="PF00318">
    <property type="entry name" value="Ribosomal_S2"/>
    <property type="match status" value="1"/>
</dbReference>
<dbReference type="InterPro" id="IPR001865">
    <property type="entry name" value="Ribosomal_uS2"/>
</dbReference>
<dbReference type="EMBL" id="JARXVQ010000001">
    <property type="protein sequence ID" value="MDH6181405.1"/>
    <property type="molecule type" value="Genomic_DNA"/>
</dbReference>
<dbReference type="CDD" id="cd01425">
    <property type="entry name" value="RPS2"/>
    <property type="match status" value="1"/>
</dbReference>
<feature type="compositionally biased region" description="Basic residues" evidence="6">
    <location>
        <begin position="334"/>
        <end position="344"/>
    </location>
</feature>
<gene>
    <name evidence="5" type="primary">rpsB</name>
    <name evidence="7" type="ORF">M2152_001587</name>
</gene>
<keyword evidence="2 5" id="KW-0689">Ribosomal protein</keyword>
<dbReference type="Gene3D" id="1.10.287.610">
    <property type="entry name" value="Helix hairpin bin"/>
    <property type="match status" value="1"/>
</dbReference>
<dbReference type="HAMAP" id="MF_00291_B">
    <property type="entry name" value="Ribosomal_uS2_B"/>
    <property type="match status" value="1"/>
</dbReference>
<name>A0ABT6KNR4_9MICO</name>
<reference evidence="7 8" key="1">
    <citation type="submission" date="2023-04" db="EMBL/GenBank/DDBJ databases">
        <title>Genome Encyclopedia of Bacteria and Archaea VI: Functional Genomics of Type Strains.</title>
        <authorList>
            <person name="Whitman W."/>
        </authorList>
    </citation>
    <scope>NUCLEOTIDE SEQUENCE [LARGE SCALE GENOMIC DNA]</scope>
    <source>
        <strain evidence="7 8">SG_E_30_P1</strain>
    </source>
</reference>
<organism evidence="7 8">
    <name type="scientific">Antiquaquibacter oligotrophicus</name>
    <dbReference type="NCBI Taxonomy" id="2880260"/>
    <lineage>
        <taxon>Bacteria</taxon>
        <taxon>Bacillati</taxon>
        <taxon>Actinomycetota</taxon>
        <taxon>Actinomycetes</taxon>
        <taxon>Micrococcales</taxon>
        <taxon>Microbacteriaceae</taxon>
        <taxon>Antiquaquibacter</taxon>
    </lineage>
</organism>
<evidence type="ECO:0000256" key="2">
    <source>
        <dbReference type="ARBA" id="ARBA00022980"/>
    </source>
</evidence>
<dbReference type="NCBIfam" id="TIGR01011">
    <property type="entry name" value="rpsB_bact"/>
    <property type="match status" value="1"/>
</dbReference>
<dbReference type="InterPro" id="IPR023591">
    <property type="entry name" value="Ribosomal_uS2_flav_dom_sf"/>
</dbReference>
<feature type="compositionally biased region" description="Low complexity" evidence="6">
    <location>
        <begin position="360"/>
        <end position="369"/>
    </location>
</feature>
<evidence type="ECO:0000256" key="5">
    <source>
        <dbReference type="HAMAP-Rule" id="MF_00291"/>
    </source>
</evidence>
<dbReference type="PRINTS" id="PR00395">
    <property type="entry name" value="RIBOSOMALS2"/>
</dbReference>
<evidence type="ECO:0000256" key="6">
    <source>
        <dbReference type="SAM" id="MobiDB-lite"/>
    </source>
</evidence>
<proteinExistence type="inferred from homology"/>
<evidence type="ECO:0000256" key="1">
    <source>
        <dbReference type="ARBA" id="ARBA00006242"/>
    </source>
</evidence>
<dbReference type="PANTHER" id="PTHR12534">
    <property type="entry name" value="30S RIBOSOMAL PROTEIN S2 PROKARYOTIC AND ORGANELLAR"/>
    <property type="match status" value="1"/>
</dbReference>
<dbReference type="SUPFAM" id="SSF52313">
    <property type="entry name" value="Ribosomal protein S2"/>
    <property type="match status" value="1"/>
</dbReference>
<dbReference type="Proteomes" id="UP001160142">
    <property type="component" value="Unassembled WGS sequence"/>
</dbReference>
<dbReference type="RefSeq" id="WP_322133721.1">
    <property type="nucleotide sequence ID" value="NZ_CP085036.1"/>
</dbReference>
<feature type="compositionally biased region" description="Basic and acidic residues" evidence="6">
    <location>
        <begin position="301"/>
        <end position="333"/>
    </location>
</feature>
<protein>
    <recommendedName>
        <fullName evidence="4 5">Small ribosomal subunit protein uS2</fullName>
    </recommendedName>
</protein>
<feature type="region of interest" description="Disordered" evidence="6">
    <location>
        <begin position="301"/>
        <end position="369"/>
    </location>
</feature>
<sequence length="369" mass="39919">MAVVTIRQLLDSGVHFGHQTRRWNPKVKRFILTERSGIHIIDLQQSLAYIDKAYDFVKETVAHGGTILFVGTKKQAQEAIAEQATRVGQPYVNQRWLGGLLTNFQTVSKRLARMKELEELDFEDTSKSGFTKKELLIKKRELDKLHKTLGGIRNLTKTPSAIWVVDSKREHLAVDEAHKLGIPVIGILDTNADPDEVAYPIPGNDDAIRSVGLLTRIIADAAAEGLIQRHQKPEEGADVEPLAAWEAELLAASETPSSTAEKIEAVDQGANAAEAVAEVIAAETPTEENDADAVVAEHEAAADETVVPEHHVESDAETEAKIEAEATEAEKKPAAKKAPAKKAPAKAESADAAEEKPAAKAKAAPKASK</sequence>
<accession>A0ABT6KNR4</accession>